<dbReference type="Gene3D" id="3.90.780.10">
    <property type="entry name" value="5'-Nucleotidase, C-terminal domain"/>
    <property type="match status" value="1"/>
</dbReference>
<evidence type="ECO:0000259" key="5">
    <source>
        <dbReference type="Pfam" id="PF02872"/>
    </source>
</evidence>
<dbReference type="Pfam" id="PF00149">
    <property type="entry name" value="Metallophos"/>
    <property type="match status" value="1"/>
</dbReference>
<dbReference type="InterPro" id="IPR029052">
    <property type="entry name" value="Metallo-depent_PP-like"/>
</dbReference>
<dbReference type="SUPFAM" id="SSF56300">
    <property type="entry name" value="Metallo-dependent phosphatases"/>
    <property type="match status" value="1"/>
</dbReference>
<dbReference type="PANTHER" id="PTHR11575:SF6">
    <property type="entry name" value="2',3'-CYCLIC-NUCLEOTIDE 2'-PHOSPHODIESTERASE_3'-NUCLEOTIDASE"/>
    <property type="match status" value="1"/>
</dbReference>
<accession>A0A074JI49</accession>
<gene>
    <name evidence="6" type="ORF">DT23_06290</name>
</gene>
<dbReference type="InterPro" id="IPR004843">
    <property type="entry name" value="Calcineurin-like_PHP"/>
</dbReference>
<dbReference type="OrthoDB" id="9803927at2"/>
<dbReference type="InterPro" id="IPR036907">
    <property type="entry name" value="5'-Nucleotdase_C_sf"/>
</dbReference>
<dbReference type="RefSeq" id="WP_051697316.1">
    <property type="nucleotide sequence ID" value="NZ_AUNB01000051.1"/>
</dbReference>
<sequence>MEGLPFHAPQDDACAKTVTLALRVLETTDLHGHVRAYDYFTDRSSDGAGLAVLAGEIAQARRQAPNCLLFDNGDFMQGTPLTQLWGEAAGADRQAINPMIAAMNTVGYDAGNLGNHEFDFGLEQLNQSVHAADFPIVSANLELSDAAQRAHPALVLPPWVMLDREMFDSDGACHHLRIAVIGFLPKQTASFVQSEGADGFRFGDSVACARALMAPILAAKPDLVIALAHTGVAPLPPVASHCGKPENAAVDIAAIDGIDVILAGHDHQCFPDPKTPIAEGVDPIRATLSGKPALNAGAFGDHLGVLDLTLAKPEGGRWRIARHRAELRKPRALEAPAVIAACERAHHSTLAHIRREIGTLESPLHSYFALLGADPCMTLVAHAQMRYATRALAGLPESELPLLCAASAFKAGGRRGPGNYVAIAPGPLRINHIDDLYLFNNTLAAIEISGAELRKWLEYSARSFHQISPGSQDHWLRDRTYPSYNFDVMFGVTYEFDISRPPLYDSEGNLHHAGPGRVSALCYQGQPVAATQKFVLLSSSYRLAQCARLGVIARPIPLPGESVKIRDLLMNEACRSEPLQIAAQQVWRFAAMTGTNVICRTAPDAINHLAALGQSGLVATPLGLDTEGFLQLRIAL</sequence>
<dbReference type="GO" id="GO:0000166">
    <property type="term" value="F:nucleotide binding"/>
    <property type="evidence" value="ECO:0007669"/>
    <property type="project" value="UniProtKB-KW"/>
</dbReference>
<dbReference type="PROSITE" id="PS00786">
    <property type="entry name" value="5_NUCLEOTIDASE_2"/>
    <property type="match status" value="1"/>
</dbReference>
<dbReference type="InterPro" id="IPR006179">
    <property type="entry name" value="5_nucleotidase/apyrase"/>
</dbReference>
<keyword evidence="3" id="KW-0547">Nucleotide-binding</keyword>
<dbReference type="Proteomes" id="UP000027471">
    <property type="component" value="Unassembled WGS sequence"/>
</dbReference>
<evidence type="ECO:0000313" key="6">
    <source>
        <dbReference type="EMBL" id="KEO55575.1"/>
    </source>
</evidence>
<keyword evidence="3" id="KW-0378">Hydrolase</keyword>
<comment type="similarity">
    <text evidence="1 3">Belongs to the 5'-nucleotidase family.</text>
</comment>
<keyword evidence="2" id="KW-0732">Signal</keyword>
<feature type="domain" description="5'-Nucleotidase C-terminal" evidence="5">
    <location>
        <begin position="373"/>
        <end position="543"/>
    </location>
</feature>
<dbReference type="Gene3D" id="3.60.21.10">
    <property type="match status" value="1"/>
</dbReference>
<evidence type="ECO:0000256" key="3">
    <source>
        <dbReference type="RuleBase" id="RU362119"/>
    </source>
</evidence>
<dbReference type="PANTHER" id="PTHR11575">
    <property type="entry name" value="5'-NUCLEOTIDASE-RELATED"/>
    <property type="match status" value="1"/>
</dbReference>
<dbReference type="SUPFAM" id="SSF55816">
    <property type="entry name" value="5'-nucleotidase (syn. UDP-sugar hydrolase), C-terminal domain"/>
    <property type="match status" value="1"/>
</dbReference>
<dbReference type="GO" id="GO:0009166">
    <property type="term" value="P:nucleotide catabolic process"/>
    <property type="evidence" value="ECO:0007669"/>
    <property type="project" value="InterPro"/>
</dbReference>
<evidence type="ECO:0000259" key="4">
    <source>
        <dbReference type="Pfam" id="PF00149"/>
    </source>
</evidence>
<evidence type="ECO:0000256" key="1">
    <source>
        <dbReference type="ARBA" id="ARBA00006654"/>
    </source>
</evidence>
<dbReference type="STRING" id="1353528.DT23_06290"/>
<organism evidence="6 7">
    <name type="scientific">Thioclava indica</name>
    <dbReference type="NCBI Taxonomy" id="1353528"/>
    <lineage>
        <taxon>Bacteria</taxon>
        <taxon>Pseudomonadati</taxon>
        <taxon>Pseudomonadota</taxon>
        <taxon>Alphaproteobacteria</taxon>
        <taxon>Rhodobacterales</taxon>
        <taxon>Paracoccaceae</taxon>
        <taxon>Thioclava</taxon>
    </lineage>
</organism>
<evidence type="ECO:0000313" key="7">
    <source>
        <dbReference type="Proteomes" id="UP000027471"/>
    </source>
</evidence>
<reference evidence="6 7" key="1">
    <citation type="journal article" date="2015" name="Antonie Van Leeuwenhoek">
        <title>Thioclava indica sp. nov., isolated from surface seawater of the Indian Ocean.</title>
        <authorList>
            <person name="Liu Y."/>
            <person name="Lai Q."/>
            <person name="Du J."/>
            <person name="Xu H."/>
            <person name="Jiang L."/>
            <person name="Shao Z."/>
        </authorList>
    </citation>
    <scope>NUCLEOTIDE SEQUENCE [LARGE SCALE GENOMIC DNA]</scope>
    <source>
        <strain evidence="6 7">DT23-4</strain>
    </source>
</reference>
<dbReference type="PROSITE" id="PS00785">
    <property type="entry name" value="5_NUCLEOTIDASE_1"/>
    <property type="match status" value="1"/>
</dbReference>
<comment type="caution">
    <text evidence="6">The sequence shown here is derived from an EMBL/GenBank/DDBJ whole genome shotgun (WGS) entry which is preliminary data.</text>
</comment>
<name>A0A074JI49_9RHOB</name>
<protein>
    <submittedName>
        <fullName evidence="6">Uncharacterized protein</fullName>
    </submittedName>
</protein>
<proteinExistence type="inferred from homology"/>
<dbReference type="InterPro" id="IPR008334">
    <property type="entry name" value="5'-Nucleotdase_C"/>
</dbReference>
<keyword evidence="7" id="KW-1185">Reference proteome</keyword>
<dbReference type="PRINTS" id="PR01607">
    <property type="entry name" value="APYRASEFAMLY"/>
</dbReference>
<dbReference type="eggNOG" id="COG0737">
    <property type="taxonomic scope" value="Bacteria"/>
</dbReference>
<dbReference type="InterPro" id="IPR006146">
    <property type="entry name" value="5'-Nucleotdase_CS"/>
</dbReference>
<feature type="domain" description="Calcineurin-like phosphoesterase" evidence="4">
    <location>
        <begin position="22"/>
        <end position="269"/>
    </location>
</feature>
<dbReference type="GO" id="GO:0030288">
    <property type="term" value="C:outer membrane-bounded periplasmic space"/>
    <property type="evidence" value="ECO:0007669"/>
    <property type="project" value="TreeGrafter"/>
</dbReference>
<evidence type="ECO:0000256" key="2">
    <source>
        <dbReference type="ARBA" id="ARBA00022729"/>
    </source>
</evidence>
<dbReference type="Pfam" id="PF02872">
    <property type="entry name" value="5_nucleotid_C"/>
    <property type="match status" value="1"/>
</dbReference>
<dbReference type="EMBL" id="AUNB01000051">
    <property type="protein sequence ID" value="KEO55575.1"/>
    <property type="molecule type" value="Genomic_DNA"/>
</dbReference>
<dbReference type="GO" id="GO:0046872">
    <property type="term" value="F:metal ion binding"/>
    <property type="evidence" value="ECO:0007669"/>
    <property type="project" value="InterPro"/>
</dbReference>
<dbReference type="AlphaFoldDB" id="A0A074JI49"/>
<dbReference type="GO" id="GO:0016788">
    <property type="term" value="F:hydrolase activity, acting on ester bonds"/>
    <property type="evidence" value="ECO:0007669"/>
    <property type="project" value="InterPro"/>
</dbReference>